<feature type="transmembrane region" description="Helical" evidence="9">
    <location>
        <begin position="318"/>
        <end position="339"/>
    </location>
</feature>
<dbReference type="InterPro" id="IPR004358">
    <property type="entry name" value="Sig_transdc_His_kin-like_C"/>
</dbReference>
<keyword evidence="9" id="KW-0472">Membrane</keyword>
<feature type="transmembrane region" description="Helical" evidence="9">
    <location>
        <begin position="385"/>
        <end position="402"/>
    </location>
</feature>
<feature type="transmembrane region" description="Helical" evidence="9">
    <location>
        <begin position="259"/>
        <end position="279"/>
    </location>
</feature>
<evidence type="ECO:0000256" key="7">
    <source>
        <dbReference type="ARBA" id="ARBA00022840"/>
    </source>
</evidence>
<feature type="transmembrane region" description="Helical" evidence="9">
    <location>
        <begin position="227"/>
        <end position="247"/>
    </location>
</feature>
<feature type="transmembrane region" description="Helical" evidence="9">
    <location>
        <begin position="346"/>
        <end position="365"/>
    </location>
</feature>
<reference evidence="12 13" key="1">
    <citation type="submission" date="2023-11" db="EMBL/GenBank/DDBJ databases">
        <title>MicrobeMod: A computational toolkit for identifying prokaryotic methylation and restriction-modification with nanopore sequencing.</title>
        <authorList>
            <person name="Crits-Christoph A."/>
            <person name="Kang S.C."/>
            <person name="Lee H."/>
            <person name="Ostrov N."/>
        </authorList>
    </citation>
    <scope>NUCLEOTIDE SEQUENCE [LARGE SCALE GENOMIC DNA]</scope>
    <source>
        <strain evidence="12 13">ATCC 25935</strain>
    </source>
</reference>
<keyword evidence="3" id="KW-0597">Phosphoprotein</keyword>
<evidence type="ECO:0000256" key="6">
    <source>
        <dbReference type="ARBA" id="ARBA00022777"/>
    </source>
</evidence>
<keyword evidence="10" id="KW-0732">Signal</keyword>
<dbReference type="GO" id="GO:0016301">
    <property type="term" value="F:kinase activity"/>
    <property type="evidence" value="ECO:0007669"/>
    <property type="project" value="UniProtKB-KW"/>
</dbReference>
<dbReference type="EC" id="2.7.13.3" evidence="2"/>
<keyword evidence="8" id="KW-0902">Two-component regulatory system</keyword>
<keyword evidence="13" id="KW-1185">Reference proteome</keyword>
<evidence type="ECO:0000256" key="8">
    <source>
        <dbReference type="ARBA" id="ARBA00023012"/>
    </source>
</evidence>
<accession>A0ABZ0Y0S2</accession>
<feature type="chain" id="PRO_5047156636" description="histidine kinase" evidence="10">
    <location>
        <begin position="30"/>
        <end position="665"/>
    </location>
</feature>
<evidence type="ECO:0000256" key="9">
    <source>
        <dbReference type="SAM" id="Phobius"/>
    </source>
</evidence>
<evidence type="ECO:0000313" key="12">
    <source>
        <dbReference type="EMBL" id="WQH05622.1"/>
    </source>
</evidence>
<keyword evidence="7" id="KW-0067">ATP-binding</keyword>
<sequence length="665" mass="73867">MQRAVKGINIAAAWYWLAALMVMAIPAAAAAPHQQAFYDVADAGQLGVILRYDLFEDRSARQTIADVHNQAGWRHASGKSPRFGFTGSAWWVRLELGNSSTQEQSVVLDLKTPLQDYVDWYVFDAELDQLKTSVASGDRRPFDFRYQRNHTLSLPLTVRPGEHLQVYLHMASHDGFLESPPLSLLAAQDFMAYRSLEKFYLGAYFGCLLAFCLCSLFLYGLTRENTYLLFSAFLFLTVCTNLVYYGVSAELLLRTYPEANNLVLLTCFSMGGGFFFLFARQFLRLAAHTPSLLICLYDIVICLLFAAVTWIFMAGYAVAYAVIGHLMLIDIVLLAMLAIRLCWQKNIDALFFFVAFFPMGVSLSMKLLSLNNVFTVQYLLEKNFYLAQTTIFAVVALGFSIAHSMKTLRLAMHNARSRELEAAIALKDSEVKMFHLARVTMAGEMTGAVAHELSQPLSSILTNSQAAEMMIKSHRLDPAAHLAIVLDIIHQAQMATAVIVRVRRLLFPGTQAADKVYVSRVYATVQTLLRHDFTQKQIVVHEQCEPGLYIRGDAIQLQQVLVNLLMNAVDAVKDLPPARRTITLSARRAGARFALLSVADTGCGFPTSCQAEIFAAFFTTKEGGLGLGLNICKKIVNAHGGEITAQPLVPVGSLVEFTMPLDDPR</sequence>
<keyword evidence="5" id="KW-0547">Nucleotide-binding</keyword>
<proteinExistence type="predicted"/>
<dbReference type="RefSeq" id="WP_322534470.1">
    <property type="nucleotide sequence ID" value="NZ_CP140152.1"/>
</dbReference>
<evidence type="ECO:0000256" key="1">
    <source>
        <dbReference type="ARBA" id="ARBA00000085"/>
    </source>
</evidence>
<dbReference type="PANTHER" id="PTHR43065">
    <property type="entry name" value="SENSOR HISTIDINE KINASE"/>
    <property type="match status" value="1"/>
</dbReference>
<dbReference type="Gene3D" id="3.30.565.10">
    <property type="entry name" value="Histidine kinase-like ATPase, C-terminal domain"/>
    <property type="match status" value="1"/>
</dbReference>
<evidence type="ECO:0000256" key="10">
    <source>
        <dbReference type="SAM" id="SignalP"/>
    </source>
</evidence>
<dbReference type="Pfam" id="PF07695">
    <property type="entry name" value="7TMR-DISM_7TM"/>
    <property type="match status" value="1"/>
</dbReference>
<feature type="signal peptide" evidence="10">
    <location>
        <begin position="1"/>
        <end position="29"/>
    </location>
</feature>
<evidence type="ECO:0000256" key="5">
    <source>
        <dbReference type="ARBA" id="ARBA00022741"/>
    </source>
</evidence>
<dbReference type="InterPro" id="IPR011623">
    <property type="entry name" value="7TMR_DISM_rcpt_extracell_dom1"/>
</dbReference>
<dbReference type="InterPro" id="IPR003661">
    <property type="entry name" value="HisK_dim/P_dom"/>
</dbReference>
<keyword evidence="6 12" id="KW-0418">Kinase</keyword>
<dbReference type="Gene3D" id="1.10.287.130">
    <property type="match status" value="1"/>
</dbReference>
<dbReference type="SUPFAM" id="SSF55874">
    <property type="entry name" value="ATPase domain of HSP90 chaperone/DNA topoisomerase II/histidine kinase"/>
    <property type="match status" value="1"/>
</dbReference>
<dbReference type="PRINTS" id="PR00344">
    <property type="entry name" value="BCTRLSENSOR"/>
</dbReference>
<dbReference type="Gene3D" id="2.60.40.2380">
    <property type="match status" value="1"/>
</dbReference>
<evidence type="ECO:0000256" key="4">
    <source>
        <dbReference type="ARBA" id="ARBA00022679"/>
    </source>
</evidence>
<dbReference type="Pfam" id="PF07696">
    <property type="entry name" value="7TMR-DISMED2"/>
    <property type="match status" value="1"/>
</dbReference>
<keyword evidence="4" id="KW-0808">Transferase</keyword>
<dbReference type="CDD" id="cd00082">
    <property type="entry name" value="HisKA"/>
    <property type="match status" value="1"/>
</dbReference>
<feature type="transmembrane region" description="Helical" evidence="9">
    <location>
        <begin position="291"/>
        <end position="312"/>
    </location>
</feature>
<dbReference type="Proteomes" id="UP001326110">
    <property type="component" value="Chromosome"/>
</dbReference>
<evidence type="ECO:0000256" key="3">
    <source>
        <dbReference type="ARBA" id="ARBA00022553"/>
    </source>
</evidence>
<dbReference type="InterPro" id="IPR011622">
    <property type="entry name" value="7TMR_DISM_rcpt_extracell_dom2"/>
</dbReference>
<dbReference type="SMART" id="SM00387">
    <property type="entry name" value="HATPase_c"/>
    <property type="match status" value="1"/>
</dbReference>
<dbReference type="InterPro" id="IPR005467">
    <property type="entry name" value="His_kinase_dom"/>
</dbReference>
<feature type="domain" description="Histidine kinase" evidence="11">
    <location>
        <begin position="448"/>
        <end position="663"/>
    </location>
</feature>
<keyword evidence="9" id="KW-1133">Transmembrane helix</keyword>
<dbReference type="EMBL" id="CP140152">
    <property type="protein sequence ID" value="WQH05622.1"/>
    <property type="molecule type" value="Genomic_DNA"/>
</dbReference>
<feature type="transmembrane region" description="Helical" evidence="9">
    <location>
        <begin position="199"/>
        <end position="220"/>
    </location>
</feature>
<dbReference type="PANTHER" id="PTHR43065:SF46">
    <property type="entry name" value="C4-DICARBOXYLATE TRANSPORT SENSOR PROTEIN DCTB"/>
    <property type="match status" value="1"/>
</dbReference>
<protein>
    <recommendedName>
        <fullName evidence="2">histidine kinase</fullName>
        <ecNumber evidence="2">2.7.13.3</ecNumber>
    </recommendedName>
</protein>
<dbReference type="Pfam" id="PF02518">
    <property type="entry name" value="HATPase_c"/>
    <property type="match status" value="1"/>
</dbReference>
<name>A0ABZ0Y0S2_9BURK</name>
<evidence type="ECO:0000256" key="2">
    <source>
        <dbReference type="ARBA" id="ARBA00012438"/>
    </source>
</evidence>
<dbReference type="InterPro" id="IPR003594">
    <property type="entry name" value="HATPase_dom"/>
</dbReference>
<evidence type="ECO:0000313" key="13">
    <source>
        <dbReference type="Proteomes" id="UP001326110"/>
    </source>
</evidence>
<comment type="catalytic activity">
    <reaction evidence="1">
        <text>ATP + protein L-histidine = ADP + protein N-phospho-L-histidine.</text>
        <dbReference type="EC" id="2.7.13.3"/>
    </reaction>
</comment>
<dbReference type="PROSITE" id="PS50109">
    <property type="entry name" value="HIS_KIN"/>
    <property type="match status" value="1"/>
</dbReference>
<evidence type="ECO:0000259" key="11">
    <source>
        <dbReference type="PROSITE" id="PS50109"/>
    </source>
</evidence>
<organism evidence="12 13">
    <name type="scientific">Duganella zoogloeoides</name>
    <dbReference type="NCBI Taxonomy" id="75659"/>
    <lineage>
        <taxon>Bacteria</taxon>
        <taxon>Pseudomonadati</taxon>
        <taxon>Pseudomonadota</taxon>
        <taxon>Betaproteobacteria</taxon>
        <taxon>Burkholderiales</taxon>
        <taxon>Oxalobacteraceae</taxon>
        <taxon>Telluria group</taxon>
        <taxon>Duganella</taxon>
    </lineage>
</organism>
<dbReference type="InterPro" id="IPR036890">
    <property type="entry name" value="HATPase_C_sf"/>
</dbReference>
<keyword evidence="9" id="KW-0812">Transmembrane</keyword>
<gene>
    <name evidence="12" type="ORF">SR858_04580</name>
</gene>